<feature type="region of interest" description="Disordered" evidence="1">
    <location>
        <begin position="175"/>
        <end position="203"/>
    </location>
</feature>
<gene>
    <name evidence="2" type="ORF">FDY93_05635</name>
</gene>
<organism evidence="2 3">
    <name type="scientific">Microbulbifer harenosus</name>
    <dbReference type="NCBI Taxonomy" id="2576840"/>
    <lineage>
        <taxon>Bacteria</taxon>
        <taxon>Pseudomonadati</taxon>
        <taxon>Pseudomonadota</taxon>
        <taxon>Gammaproteobacteria</taxon>
        <taxon>Cellvibrionales</taxon>
        <taxon>Microbulbiferaceae</taxon>
        <taxon>Microbulbifer</taxon>
    </lineage>
</organism>
<protein>
    <submittedName>
        <fullName evidence="2">Uncharacterized protein</fullName>
    </submittedName>
</protein>
<feature type="compositionally biased region" description="Basic and acidic residues" evidence="1">
    <location>
        <begin position="90"/>
        <end position="105"/>
    </location>
</feature>
<name>A0ABY2UKD1_9GAMM</name>
<evidence type="ECO:0000313" key="3">
    <source>
        <dbReference type="Proteomes" id="UP000306791"/>
    </source>
</evidence>
<evidence type="ECO:0000256" key="1">
    <source>
        <dbReference type="SAM" id="MobiDB-lite"/>
    </source>
</evidence>
<feature type="region of interest" description="Disordered" evidence="1">
    <location>
        <begin position="217"/>
        <end position="236"/>
    </location>
</feature>
<proteinExistence type="predicted"/>
<dbReference type="SUPFAM" id="SSF57997">
    <property type="entry name" value="Tropomyosin"/>
    <property type="match status" value="1"/>
</dbReference>
<comment type="caution">
    <text evidence="2">The sequence shown here is derived from an EMBL/GenBank/DDBJ whole genome shotgun (WGS) entry which is preliminary data.</text>
</comment>
<evidence type="ECO:0000313" key="2">
    <source>
        <dbReference type="EMBL" id="TLM78730.1"/>
    </source>
</evidence>
<dbReference type="EMBL" id="VANI01000005">
    <property type="protein sequence ID" value="TLM78730.1"/>
    <property type="molecule type" value="Genomic_DNA"/>
</dbReference>
<keyword evidence="3" id="KW-1185">Reference proteome</keyword>
<feature type="region of interest" description="Disordered" evidence="1">
    <location>
        <begin position="90"/>
        <end position="118"/>
    </location>
</feature>
<accession>A0ABY2UKD1</accession>
<sequence>MAVNRGCSLIFAGVVGVFGWCATVQAESSLTVEQNRLARMEQSLENRLVELEDVENELLGYDYKLKRAQESLEQARTHFQESLKELKVAEREHKQAPSSDTERALNKARHAHSMAERGVDSRNRRVEFIQSTFGDLESRLKASQASVADNKARLASQQALVDKLVQAMLVQAETQKRAKAKPVAANSAAEQAAPIGKPEIPQPSAASLTVAEPKFEAPAPADETVETPAAEQPEIDPELLAYVRGEQERLEKVLSELEDEDDSGKQTFRNLSMRPSGGESIEFEFLGQNQYRLVAPVSAGRQTYKINSWRFRRTIPADDEGVRYVFIFDARRLSRPRLVMYPEYVLSHLD</sequence>
<dbReference type="RefSeq" id="WP_138234761.1">
    <property type="nucleotide sequence ID" value="NZ_CP185860.1"/>
</dbReference>
<reference evidence="2 3" key="1">
    <citation type="submission" date="2019-05" db="EMBL/GenBank/DDBJ databases">
        <title>Microbulbifer harenosus sp. nov., an alginate-degrading bacterium isolated from coastal sand.</title>
        <authorList>
            <person name="Huang H."/>
            <person name="Mo K."/>
            <person name="Bao S."/>
        </authorList>
    </citation>
    <scope>NUCLEOTIDE SEQUENCE [LARGE SCALE GENOMIC DNA]</scope>
    <source>
        <strain evidence="2 3">HB161719</strain>
    </source>
</reference>
<dbReference type="Proteomes" id="UP000306791">
    <property type="component" value="Unassembled WGS sequence"/>
</dbReference>